<reference evidence="2 3" key="1">
    <citation type="journal article" date="2012" name="Sci. Rep.">
        <title>Genomic perspectives on the evolution of fungal entomopathogenicity in Beauveria bassiana.</title>
        <authorList>
            <person name="Xiao G."/>
            <person name="Ying S.H."/>
            <person name="Zheng P."/>
            <person name="Wang Z.L."/>
            <person name="Zhang S."/>
            <person name="Xie X.Q."/>
            <person name="Shang Y."/>
            <person name="St Leger R.J."/>
            <person name="Zhao G.P."/>
            <person name="Wang C."/>
            <person name="Feng M.G."/>
        </authorList>
    </citation>
    <scope>NUCLEOTIDE SEQUENCE [LARGE SCALE GENOMIC DNA]</scope>
    <source>
        <strain evidence="2 3">ARSEF 2860</strain>
    </source>
</reference>
<feature type="compositionally biased region" description="Low complexity" evidence="1">
    <location>
        <begin position="90"/>
        <end position="102"/>
    </location>
</feature>
<keyword evidence="3" id="KW-1185">Reference proteome</keyword>
<dbReference type="InParanoid" id="J4VSQ7"/>
<dbReference type="EMBL" id="JH725202">
    <property type="protein sequence ID" value="EJP61625.1"/>
    <property type="molecule type" value="Genomic_DNA"/>
</dbReference>
<evidence type="ECO:0000313" key="3">
    <source>
        <dbReference type="Proteomes" id="UP000002762"/>
    </source>
</evidence>
<gene>
    <name evidence="2" type="ORF">BBA_09397</name>
</gene>
<sequence>MTSGDGMLKEWVSGIFHFRRVEKGAVVVPIASEMVRTRRLDILIDPQLRDAGEELVSHVILLMPLKLGLGGQDEVDQGDPSRPINFDRITPSATKPAATAPTDNAEEACSNKAEEAYDKCLDDLKNTNLDCVAVSDKVLGVIRL</sequence>
<dbReference type="AlphaFoldDB" id="J4VSQ7"/>
<dbReference type="RefSeq" id="XP_008602716.1">
    <property type="nucleotide sequence ID" value="XM_008604494.1"/>
</dbReference>
<evidence type="ECO:0000313" key="2">
    <source>
        <dbReference type="EMBL" id="EJP61625.1"/>
    </source>
</evidence>
<dbReference type="HOGENOM" id="CLU_1796113_0_0_1"/>
<organism evidence="2 3">
    <name type="scientific">Beauveria bassiana (strain ARSEF 2860)</name>
    <name type="common">White muscardine disease fungus</name>
    <name type="synonym">Tritirachium shiotae</name>
    <dbReference type="NCBI Taxonomy" id="655819"/>
    <lineage>
        <taxon>Eukaryota</taxon>
        <taxon>Fungi</taxon>
        <taxon>Dikarya</taxon>
        <taxon>Ascomycota</taxon>
        <taxon>Pezizomycotina</taxon>
        <taxon>Sordariomycetes</taxon>
        <taxon>Hypocreomycetidae</taxon>
        <taxon>Hypocreales</taxon>
        <taxon>Cordycipitaceae</taxon>
        <taxon>Beauveria</taxon>
    </lineage>
</organism>
<accession>J4VSQ7</accession>
<evidence type="ECO:0000256" key="1">
    <source>
        <dbReference type="SAM" id="MobiDB-lite"/>
    </source>
</evidence>
<protein>
    <submittedName>
        <fullName evidence="2">Uncharacterized protein</fullName>
    </submittedName>
</protein>
<dbReference type="Proteomes" id="UP000002762">
    <property type="component" value="Unassembled WGS sequence"/>
</dbReference>
<feature type="region of interest" description="Disordered" evidence="1">
    <location>
        <begin position="86"/>
        <end position="105"/>
    </location>
</feature>
<dbReference type="GeneID" id="19892409"/>
<proteinExistence type="predicted"/>
<name>J4VSQ7_BEAB2</name>